<protein>
    <submittedName>
        <fullName evidence="3">Spore coat protein U (SCPU) domain-containing protein</fullName>
    </submittedName>
</protein>
<sequence length="334" mass="34487">MLRRCLILLGLMLTLLGGQARADSCAVTPSDFVFPSVSSISSTDVFASATFKVTCTWTDFLGSLLTPNVTVCLVLGAGSNSSTTVTAPRQLGNGAVRVNYNIYTDATYAAGKIWGGWAGTSTASTPIVFQMVKSGGVGALSQNIPLYAKLTADSTLSSTAVGPTDLQVTSDFGTGSAVLQYQFSLTGVLGCLVPQTVVMPFQVRSTVINDCNINIGNLVFPDSKLLTGAVTSTASLSIRCSQNTAYRIVLSAGTNGASATARLMKNIGGPETISYQLSDTLNGSNWGDGTGGTTVVTGTGDGTTVTKTLYGRVPVQSTPSPGDYKDTITATVQF</sequence>
<gene>
    <name evidence="3" type="ORF">SAMN05192549_108150</name>
</gene>
<dbReference type="EMBL" id="FRCX01000008">
    <property type="protein sequence ID" value="SHN36250.1"/>
    <property type="molecule type" value="Genomic_DNA"/>
</dbReference>
<feature type="domain" description="Spore coat protein U/FanG" evidence="2">
    <location>
        <begin position="200"/>
        <end position="331"/>
    </location>
</feature>
<dbReference type="Pfam" id="PF05229">
    <property type="entry name" value="SCPU"/>
    <property type="match status" value="2"/>
</dbReference>
<keyword evidence="3" id="KW-0167">Capsid protein</keyword>
<evidence type="ECO:0000313" key="4">
    <source>
        <dbReference type="Proteomes" id="UP000184339"/>
    </source>
</evidence>
<proteinExistence type="predicted"/>
<dbReference type="Proteomes" id="UP000184339">
    <property type="component" value="Unassembled WGS sequence"/>
</dbReference>
<keyword evidence="1" id="KW-0732">Signal</keyword>
<name>A0A1M7QWA4_9BURK</name>
<feature type="domain" description="Spore coat protein U/FanG" evidence="2">
    <location>
        <begin position="21"/>
        <end position="157"/>
    </location>
</feature>
<evidence type="ECO:0000259" key="2">
    <source>
        <dbReference type="Pfam" id="PF05229"/>
    </source>
</evidence>
<feature type="signal peptide" evidence="1">
    <location>
        <begin position="1"/>
        <end position="22"/>
    </location>
</feature>
<dbReference type="InterPro" id="IPR053167">
    <property type="entry name" value="Spore_coat_component"/>
</dbReference>
<evidence type="ECO:0000256" key="1">
    <source>
        <dbReference type="SAM" id="SignalP"/>
    </source>
</evidence>
<dbReference type="InterPro" id="IPR007893">
    <property type="entry name" value="Spore_coat_U/FanG"/>
</dbReference>
<dbReference type="STRING" id="551987.SAMN05192549_108150"/>
<evidence type="ECO:0000313" key="3">
    <source>
        <dbReference type="EMBL" id="SHN36250.1"/>
    </source>
</evidence>
<organism evidence="3 4">
    <name type="scientific">Duganella sacchari</name>
    <dbReference type="NCBI Taxonomy" id="551987"/>
    <lineage>
        <taxon>Bacteria</taxon>
        <taxon>Pseudomonadati</taxon>
        <taxon>Pseudomonadota</taxon>
        <taxon>Betaproteobacteria</taxon>
        <taxon>Burkholderiales</taxon>
        <taxon>Oxalobacteraceae</taxon>
        <taxon>Telluria group</taxon>
        <taxon>Duganella</taxon>
    </lineage>
</organism>
<keyword evidence="4" id="KW-1185">Reference proteome</keyword>
<accession>A0A1M7QWA4</accession>
<reference evidence="4" key="1">
    <citation type="submission" date="2016-11" db="EMBL/GenBank/DDBJ databases">
        <authorList>
            <person name="Varghese N."/>
            <person name="Submissions S."/>
        </authorList>
    </citation>
    <scope>NUCLEOTIDE SEQUENCE [LARGE SCALE GENOMIC DNA]</scope>
    <source>
        <strain evidence="4">Sac-22</strain>
    </source>
</reference>
<dbReference type="AlphaFoldDB" id="A0A1M7QWA4"/>
<keyword evidence="3" id="KW-0946">Virion</keyword>
<feature type="chain" id="PRO_5012839408" evidence="1">
    <location>
        <begin position="23"/>
        <end position="334"/>
    </location>
</feature>
<dbReference type="SMART" id="SM00972">
    <property type="entry name" value="SCPU"/>
    <property type="match status" value="2"/>
</dbReference>
<dbReference type="PANTHER" id="PTHR37089">
    <property type="entry name" value="PROTEIN U-RELATED"/>
    <property type="match status" value="1"/>
</dbReference>